<name>A0AA49GMS9_9BACT</name>
<dbReference type="Pfam" id="PF07971">
    <property type="entry name" value="Glyco_hydro_92"/>
    <property type="match status" value="1"/>
</dbReference>
<dbReference type="PANTHER" id="PTHR12143:SF19">
    <property type="entry name" value="PEPTIDE-N(4)-(N-ACETYL-BETA-GLUCOSAMINYL)ASPARAGINE AMIDASE"/>
    <property type="match status" value="1"/>
</dbReference>
<comment type="subunit">
    <text evidence="2">Monomer.</text>
</comment>
<evidence type="ECO:0000256" key="4">
    <source>
        <dbReference type="SAM" id="MobiDB-lite"/>
    </source>
</evidence>
<reference evidence="7" key="1">
    <citation type="journal article" date="2023" name="Comput. Struct. Biotechnol. J.">
        <title>Discovery of a novel marine Bacteroidetes with a rich repertoire of carbohydrate-active enzymes.</title>
        <authorList>
            <person name="Chen B."/>
            <person name="Liu G."/>
            <person name="Chen Q."/>
            <person name="Wang H."/>
            <person name="Liu L."/>
            <person name="Tang K."/>
        </authorList>
    </citation>
    <scope>NUCLEOTIDE SEQUENCE</scope>
    <source>
        <strain evidence="7">TK19036</strain>
    </source>
</reference>
<evidence type="ECO:0000313" key="7">
    <source>
        <dbReference type="EMBL" id="WKN37702.1"/>
    </source>
</evidence>
<feature type="region of interest" description="Disordered" evidence="4">
    <location>
        <begin position="757"/>
        <end position="777"/>
    </location>
</feature>
<dbReference type="InterPro" id="IPR014718">
    <property type="entry name" value="GH-type_carb-bd"/>
</dbReference>
<dbReference type="GO" id="GO:0000224">
    <property type="term" value="F:peptide-N4-(N-acetyl-beta-glucosaminyl)asparagine amidase activity"/>
    <property type="evidence" value="ECO:0007669"/>
    <property type="project" value="TreeGrafter"/>
</dbReference>
<gene>
    <name evidence="7" type="ORF">K4G66_03140</name>
</gene>
<dbReference type="Gene3D" id="2.70.98.10">
    <property type="match status" value="1"/>
</dbReference>
<dbReference type="InterPro" id="IPR005887">
    <property type="entry name" value="GH92_a_mannosidase_put"/>
</dbReference>
<dbReference type="InterPro" id="IPR050883">
    <property type="entry name" value="PNGase"/>
</dbReference>
<feature type="domain" description="Glycosyl hydrolase family 92" evidence="5">
    <location>
        <begin position="288"/>
        <end position="752"/>
    </location>
</feature>
<dbReference type="PROSITE" id="PS51257">
    <property type="entry name" value="PROKAR_LIPOPROTEIN"/>
    <property type="match status" value="1"/>
</dbReference>
<evidence type="ECO:0000256" key="3">
    <source>
        <dbReference type="ARBA" id="ARBA00022837"/>
    </source>
</evidence>
<dbReference type="PANTHER" id="PTHR12143">
    <property type="entry name" value="PEPTIDE N-GLYCANASE PNGASE -RELATED"/>
    <property type="match status" value="1"/>
</dbReference>
<sequence>MTTRLSNYFLFFSVLLFSACSKHDDEPYIPVPPLSYVNPLIGTAPSTTETAQLHSEAGSELRGQTFPATGVPFGMTQWTPQTRATEEKCLSPYYYQDSLMQGFRGSRWMSGSCTQDYGSVTIMPTTGAVRVQANERASSFSHDTEITTPSYYAVTLADYQIRAEVTATSRAALLRFTPEEDSINLIIEPNSDEGEGFIEIFPERNEIVGFNPVHRIYQGWGESAGFSGYFVIQVENGFTDYGVWRGTSVQEQVKKTEGKGEGIGAYVRLAAEDAANVKVGTSFTSINQARKNLTTEIPHWGFEHVRDSSEAIWQDQLNKVKIRGGTNEEKTMFYTALYHAMLLPRVFSDADGAYLGFGGSKKVYLAEDFDYYADFSMWDTFRGVHPLQTLLNPKRSADMVQSLLKKAEQGGWLPIFPAWNSYTSAMIGDHAIAMIGDAWMKNIDRFDQELAYQVMRKNAFEANTDTASYRNGQGRRAMESYLQYGYIPLEDSVPDSFHQKEQTSRTLEYAFDDFVLSQVARKLGKEEDYEALHQRAKNWQYVFDTTTGYARGRHTNGDWYEPFDPVASRAPFITEGSPFQYTWYVPHDAAGLMKAMGGKERYIQRLDTLFDQRYYWHGNEPGHQTVYMYAYAGAPWKTQQRVRDIIHEEYSAAPGGLSGNEDAGQMSAWLVFSMMGFYPVAPGMPYYVLGSPTFNEVTITVDEQPFTIRAENNSAENRYIQSASLDGEPFNRAYIWHREIVAGGTLVLEMGQEPNKAWASEEVPPSMDTIDQMNSAE</sequence>
<dbReference type="FunFam" id="3.30.2080.10:FF:000001">
    <property type="entry name" value="Alpha-1,2-mannosidase subfamily"/>
    <property type="match status" value="1"/>
</dbReference>
<dbReference type="GO" id="GO:0006516">
    <property type="term" value="P:glycoprotein catabolic process"/>
    <property type="evidence" value="ECO:0007669"/>
    <property type="project" value="TreeGrafter"/>
</dbReference>
<dbReference type="GO" id="GO:0005829">
    <property type="term" value="C:cytosol"/>
    <property type="evidence" value="ECO:0007669"/>
    <property type="project" value="TreeGrafter"/>
</dbReference>
<dbReference type="SUPFAM" id="SSF48208">
    <property type="entry name" value="Six-hairpin glycosidases"/>
    <property type="match status" value="1"/>
</dbReference>
<reference evidence="7" key="2">
    <citation type="journal article" date="2024" name="Antonie Van Leeuwenhoek">
        <title>Roseihalotalea indica gen. nov., sp. nov., a halophilic Bacteroidetes from mesopelagic Southwest Indian Ocean with higher carbohydrate metabolic potential.</title>
        <authorList>
            <person name="Chen B."/>
            <person name="Zhang M."/>
            <person name="Lin D."/>
            <person name="Ye J."/>
            <person name="Tang K."/>
        </authorList>
    </citation>
    <scope>NUCLEOTIDE SEQUENCE</scope>
    <source>
        <strain evidence="7">TK19036</strain>
    </source>
</reference>
<feature type="domain" description="Glycosyl hydrolase family 92 N-terminal" evidence="6">
    <location>
        <begin position="36"/>
        <end position="282"/>
    </location>
</feature>
<evidence type="ECO:0000259" key="5">
    <source>
        <dbReference type="Pfam" id="PF07971"/>
    </source>
</evidence>
<dbReference type="GO" id="GO:0005975">
    <property type="term" value="P:carbohydrate metabolic process"/>
    <property type="evidence" value="ECO:0007669"/>
    <property type="project" value="InterPro"/>
</dbReference>
<comment type="cofactor">
    <cofactor evidence="1">
        <name>Ca(2+)</name>
        <dbReference type="ChEBI" id="CHEBI:29108"/>
    </cofactor>
</comment>
<dbReference type="EMBL" id="CP120682">
    <property type="protein sequence ID" value="WKN37702.1"/>
    <property type="molecule type" value="Genomic_DNA"/>
</dbReference>
<dbReference type="Gene3D" id="3.30.2080.10">
    <property type="entry name" value="GH92 mannosidase domain"/>
    <property type="match status" value="1"/>
</dbReference>
<dbReference type="Pfam" id="PF17678">
    <property type="entry name" value="Glyco_hydro_92N"/>
    <property type="match status" value="1"/>
</dbReference>
<protein>
    <submittedName>
        <fullName evidence="7">GH92 family glycosyl hydrolase</fullName>
    </submittedName>
</protein>
<keyword evidence="7" id="KW-0378">Hydrolase</keyword>
<dbReference type="InterPro" id="IPR041371">
    <property type="entry name" value="GH92_N"/>
</dbReference>
<proteinExistence type="predicted"/>
<dbReference type="AlphaFoldDB" id="A0AA49GMS9"/>
<evidence type="ECO:0000259" key="6">
    <source>
        <dbReference type="Pfam" id="PF17678"/>
    </source>
</evidence>
<evidence type="ECO:0000256" key="2">
    <source>
        <dbReference type="ARBA" id="ARBA00011245"/>
    </source>
</evidence>
<evidence type="ECO:0000256" key="1">
    <source>
        <dbReference type="ARBA" id="ARBA00001913"/>
    </source>
</evidence>
<accession>A0AA49GMS9</accession>
<keyword evidence="3" id="KW-0106">Calcium</keyword>
<dbReference type="Gene3D" id="1.20.1050.60">
    <property type="entry name" value="alpha-1,2-mannosidase"/>
    <property type="match status" value="1"/>
</dbReference>
<organism evidence="7">
    <name type="scientific">Roseihalotalea indica</name>
    <dbReference type="NCBI Taxonomy" id="2867963"/>
    <lineage>
        <taxon>Bacteria</taxon>
        <taxon>Pseudomonadati</taxon>
        <taxon>Bacteroidota</taxon>
        <taxon>Cytophagia</taxon>
        <taxon>Cytophagales</taxon>
        <taxon>Catalimonadaceae</taxon>
        <taxon>Roseihalotalea</taxon>
    </lineage>
</organism>
<dbReference type="GO" id="GO:0030246">
    <property type="term" value="F:carbohydrate binding"/>
    <property type="evidence" value="ECO:0007669"/>
    <property type="project" value="InterPro"/>
</dbReference>
<dbReference type="InterPro" id="IPR008928">
    <property type="entry name" value="6-hairpin_glycosidase_sf"/>
</dbReference>
<dbReference type="Gene3D" id="1.20.1610.10">
    <property type="entry name" value="alpha-1,2-mannosidases domains"/>
    <property type="match status" value="1"/>
</dbReference>
<dbReference type="NCBIfam" id="TIGR01180">
    <property type="entry name" value="aman2_put"/>
    <property type="match status" value="1"/>
</dbReference>
<dbReference type="InterPro" id="IPR012939">
    <property type="entry name" value="Glyco_hydro_92"/>
</dbReference>